<dbReference type="AlphaFoldDB" id="A0A1A9ZQ12"/>
<protein>
    <submittedName>
        <fullName evidence="2">Uncharacterized protein</fullName>
    </submittedName>
</protein>
<accession>A0A1A9ZQ12</accession>
<feature type="region of interest" description="Disordered" evidence="1">
    <location>
        <begin position="354"/>
        <end position="388"/>
    </location>
</feature>
<evidence type="ECO:0000313" key="2">
    <source>
        <dbReference type="EnsemblMetazoa" id="GPAI021457-PA"/>
    </source>
</evidence>
<reference evidence="3" key="1">
    <citation type="submission" date="2014-03" db="EMBL/GenBank/DDBJ databases">
        <authorList>
            <person name="Aksoy S."/>
            <person name="Warren W."/>
            <person name="Wilson R.K."/>
        </authorList>
    </citation>
    <scope>NUCLEOTIDE SEQUENCE [LARGE SCALE GENOMIC DNA]</scope>
    <source>
        <strain evidence="3">IAEA</strain>
    </source>
</reference>
<dbReference type="VEuPathDB" id="VectorBase:GPAI021457"/>
<feature type="compositionally biased region" description="Polar residues" evidence="1">
    <location>
        <begin position="357"/>
        <end position="387"/>
    </location>
</feature>
<evidence type="ECO:0000256" key="1">
    <source>
        <dbReference type="SAM" id="MobiDB-lite"/>
    </source>
</evidence>
<sequence>MEVRKKPTIFTCKNYSWQLLAFLLQDGKKSASRYSAILSCSECKESSGKCEQILRNSRITCGQHHKVLDDNHELLPLLDPYRDECAYVAGSSTSKDVRDRLRQRCAKKIMPSLTQPTVDLACGNSVDLVFKCHVCLIRTVSPIEDMEVLQAPERDGDILSNASDELDNYVVLEFDDSKIADTSSAQSISPFEDLITGSKLSSQVMENCLPKLVNKNSDATSCDDKIDDIEHVVAVISENNADSCQMKEEDKAPELFPKVTEEILLKQDDNISKASCVQSVDRIETFAETSVNNSPLVKSPDSSLRHQKVGAIEAFVDGKGDNKARSFYSLAGISSLVDKTRQFNITSRIIEKLSPKQDASTSGESSCIENSDNEQANADSSRLSRSASPVGCNGFAFSCKTVRSLKISSYNN</sequence>
<dbReference type="EnsemblMetazoa" id="GPAI021457-RA">
    <property type="protein sequence ID" value="GPAI021457-PA"/>
    <property type="gene ID" value="GPAI021457"/>
</dbReference>
<keyword evidence="3" id="KW-1185">Reference proteome</keyword>
<proteinExistence type="predicted"/>
<organism evidence="2 3">
    <name type="scientific">Glossina pallidipes</name>
    <name type="common">Tsetse fly</name>
    <dbReference type="NCBI Taxonomy" id="7398"/>
    <lineage>
        <taxon>Eukaryota</taxon>
        <taxon>Metazoa</taxon>
        <taxon>Ecdysozoa</taxon>
        <taxon>Arthropoda</taxon>
        <taxon>Hexapoda</taxon>
        <taxon>Insecta</taxon>
        <taxon>Pterygota</taxon>
        <taxon>Neoptera</taxon>
        <taxon>Endopterygota</taxon>
        <taxon>Diptera</taxon>
        <taxon>Brachycera</taxon>
        <taxon>Muscomorpha</taxon>
        <taxon>Hippoboscoidea</taxon>
        <taxon>Glossinidae</taxon>
        <taxon>Glossina</taxon>
    </lineage>
</organism>
<name>A0A1A9ZQ12_GLOPL</name>
<reference evidence="2" key="2">
    <citation type="submission" date="2020-05" db="UniProtKB">
        <authorList>
            <consortium name="EnsemblMetazoa"/>
        </authorList>
    </citation>
    <scope>IDENTIFICATION</scope>
    <source>
        <strain evidence="2">IAEA</strain>
    </source>
</reference>
<evidence type="ECO:0000313" key="3">
    <source>
        <dbReference type="Proteomes" id="UP000092445"/>
    </source>
</evidence>
<dbReference type="Proteomes" id="UP000092445">
    <property type="component" value="Unassembled WGS sequence"/>
</dbReference>